<dbReference type="VEuPathDB" id="VectorBase:ASIC013792"/>
<dbReference type="EMBL" id="KE525307">
    <property type="protein sequence ID" value="KFB45812.1"/>
    <property type="molecule type" value="Genomic_DNA"/>
</dbReference>
<dbReference type="EnsemblMetazoa" id="ASIC013792-RA">
    <property type="protein sequence ID" value="ASIC013792-PA"/>
    <property type="gene ID" value="ASIC013792"/>
</dbReference>
<protein>
    <submittedName>
        <fullName evidence="2 3">Uncharacterized protein</fullName>
    </submittedName>
</protein>
<dbReference type="VEuPathDB" id="VectorBase:ASIS007245"/>
<reference evidence="2 4" key="1">
    <citation type="journal article" date="2014" name="BMC Genomics">
        <title>Genome sequence of Anopheles sinensis provides insight into genetics basis of mosquito competence for malaria parasites.</title>
        <authorList>
            <person name="Zhou D."/>
            <person name="Zhang D."/>
            <person name="Ding G."/>
            <person name="Shi L."/>
            <person name="Hou Q."/>
            <person name="Ye Y."/>
            <person name="Xu Y."/>
            <person name="Zhou H."/>
            <person name="Xiong C."/>
            <person name="Li S."/>
            <person name="Yu J."/>
            <person name="Hong S."/>
            <person name="Yu X."/>
            <person name="Zou P."/>
            <person name="Chen C."/>
            <person name="Chang X."/>
            <person name="Wang W."/>
            <person name="Lv Y."/>
            <person name="Sun Y."/>
            <person name="Ma L."/>
            <person name="Shen B."/>
            <person name="Zhu C."/>
        </authorList>
    </citation>
    <scope>NUCLEOTIDE SEQUENCE [LARGE SCALE GENOMIC DNA]</scope>
</reference>
<name>A0A084W6G8_ANOSI</name>
<keyword evidence="4" id="KW-1185">Reference proteome</keyword>
<organism evidence="3 4">
    <name type="scientific">Anopheles sinensis</name>
    <name type="common">Mosquito</name>
    <dbReference type="NCBI Taxonomy" id="74873"/>
    <lineage>
        <taxon>Eukaryota</taxon>
        <taxon>Metazoa</taxon>
        <taxon>Ecdysozoa</taxon>
        <taxon>Arthropoda</taxon>
        <taxon>Hexapoda</taxon>
        <taxon>Insecta</taxon>
        <taxon>Pterygota</taxon>
        <taxon>Neoptera</taxon>
        <taxon>Endopterygota</taxon>
        <taxon>Diptera</taxon>
        <taxon>Nematocera</taxon>
        <taxon>Culicoidea</taxon>
        <taxon>Culicidae</taxon>
        <taxon>Anophelinae</taxon>
        <taxon>Anopheles</taxon>
    </lineage>
</organism>
<accession>A0A084W6G8</accession>
<feature type="signal peptide" evidence="1">
    <location>
        <begin position="1"/>
        <end position="27"/>
    </location>
</feature>
<proteinExistence type="predicted"/>
<evidence type="ECO:0000313" key="3">
    <source>
        <dbReference type="EnsemblMetazoa" id="ASIC013792-PA"/>
    </source>
</evidence>
<evidence type="ECO:0000313" key="4">
    <source>
        <dbReference type="Proteomes" id="UP000030765"/>
    </source>
</evidence>
<gene>
    <name evidence="2" type="ORF">ZHAS_00013792</name>
</gene>
<dbReference type="AlphaFoldDB" id="A0A084W6G8"/>
<keyword evidence="1" id="KW-0732">Signal</keyword>
<reference evidence="3" key="2">
    <citation type="submission" date="2020-05" db="UniProtKB">
        <authorList>
            <consortium name="EnsemblMetazoa"/>
        </authorList>
    </citation>
    <scope>IDENTIFICATION</scope>
</reference>
<dbReference type="EMBL" id="ATLV01020793">
    <property type="status" value="NOT_ANNOTATED_CDS"/>
    <property type="molecule type" value="Genomic_DNA"/>
</dbReference>
<dbReference type="Proteomes" id="UP000030765">
    <property type="component" value="Unassembled WGS sequence"/>
</dbReference>
<sequence>MSCKQLTYLAAFAVLLMVLLNVSCATAASDASEPTLEENEAKSYFGYHPPEPKDSYKKLVEDVNEFVSLYSGEWTRLWEKIDALHKKLYYRKDKDHGGYGGYDYNKLQRMQQVLSEQKATIDALRSERLKVPTV</sequence>
<evidence type="ECO:0000313" key="2">
    <source>
        <dbReference type="EMBL" id="KFB45812.1"/>
    </source>
</evidence>
<dbReference type="OrthoDB" id="7738003at2759"/>
<feature type="chain" id="PRO_5001784545" evidence="1">
    <location>
        <begin position="28"/>
        <end position="134"/>
    </location>
</feature>
<evidence type="ECO:0000256" key="1">
    <source>
        <dbReference type="SAM" id="SignalP"/>
    </source>
</evidence>